<dbReference type="InterPro" id="IPR027450">
    <property type="entry name" value="AlkB-like"/>
</dbReference>
<dbReference type="InterPro" id="IPR005123">
    <property type="entry name" value="Oxoglu/Fe-dep_dioxygenase_dom"/>
</dbReference>
<dbReference type="SUPFAM" id="SSF51197">
    <property type="entry name" value="Clavaminate synthase-like"/>
    <property type="match status" value="1"/>
</dbReference>
<feature type="compositionally biased region" description="Low complexity" evidence="7">
    <location>
        <begin position="80"/>
        <end position="98"/>
    </location>
</feature>
<proteinExistence type="inferred from homology"/>
<dbReference type="InterPro" id="IPR037151">
    <property type="entry name" value="AlkB-like_sf"/>
</dbReference>
<organism evidence="9 10">
    <name type="scientific">Coccomyxa subellipsoidea</name>
    <dbReference type="NCBI Taxonomy" id="248742"/>
    <lineage>
        <taxon>Eukaryota</taxon>
        <taxon>Viridiplantae</taxon>
        <taxon>Chlorophyta</taxon>
        <taxon>core chlorophytes</taxon>
        <taxon>Trebouxiophyceae</taxon>
        <taxon>Trebouxiophyceae incertae sedis</taxon>
        <taxon>Coccomyxaceae</taxon>
        <taxon>Coccomyxa</taxon>
    </lineage>
</organism>
<dbReference type="SMART" id="SM00734">
    <property type="entry name" value="ZnF_Rad18"/>
    <property type="match status" value="1"/>
</dbReference>
<evidence type="ECO:0000259" key="8">
    <source>
        <dbReference type="PROSITE" id="PS51471"/>
    </source>
</evidence>
<dbReference type="Pfam" id="PF13532">
    <property type="entry name" value="2OG-FeII_Oxy_2"/>
    <property type="match status" value="1"/>
</dbReference>
<dbReference type="PANTHER" id="PTHR31212">
    <property type="entry name" value="ALPHA-KETOGLUTARATE-DEPENDENT DIOXYGENASE ALKB HOMOLOG 3"/>
    <property type="match status" value="1"/>
</dbReference>
<evidence type="ECO:0000256" key="4">
    <source>
        <dbReference type="ARBA" id="ARBA00022771"/>
    </source>
</evidence>
<dbReference type="InterPro" id="IPR032854">
    <property type="entry name" value="ALKBH3"/>
</dbReference>
<keyword evidence="5" id="KW-0862">Zinc</keyword>
<evidence type="ECO:0000313" key="10">
    <source>
        <dbReference type="Proteomes" id="UP001491310"/>
    </source>
</evidence>
<evidence type="ECO:0000256" key="5">
    <source>
        <dbReference type="ARBA" id="ARBA00022833"/>
    </source>
</evidence>
<reference evidence="9 10" key="1">
    <citation type="journal article" date="2024" name="Nat. Commun.">
        <title>Phylogenomics reveals the evolutionary origins of lichenization in chlorophyte algae.</title>
        <authorList>
            <person name="Puginier C."/>
            <person name="Libourel C."/>
            <person name="Otte J."/>
            <person name="Skaloud P."/>
            <person name="Haon M."/>
            <person name="Grisel S."/>
            <person name="Petersen M."/>
            <person name="Berrin J.G."/>
            <person name="Delaux P.M."/>
            <person name="Dal Grande F."/>
            <person name="Keller J."/>
        </authorList>
    </citation>
    <scope>NUCLEOTIDE SEQUENCE [LARGE SCALE GENOMIC DNA]</scope>
    <source>
        <strain evidence="9 10">SAG 216-7</strain>
    </source>
</reference>
<comment type="caution">
    <text evidence="9">The sequence shown here is derived from an EMBL/GenBank/DDBJ whole genome shotgun (WGS) entry which is preliminary data.</text>
</comment>
<accession>A0ABR2YLK0</accession>
<keyword evidence="4" id="KW-0863">Zinc-finger</keyword>
<evidence type="ECO:0000256" key="7">
    <source>
        <dbReference type="SAM" id="MobiDB-lite"/>
    </source>
</evidence>
<feature type="compositionally biased region" description="Basic and acidic residues" evidence="7">
    <location>
        <begin position="287"/>
        <end position="296"/>
    </location>
</feature>
<feature type="compositionally biased region" description="Basic and acidic residues" evidence="7">
    <location>
        <begin position="305"/>
        <end position="314"/>
    </location>
</feature>
<keyword evidence="3" id="KW-0227">DNA damage</keyword>
<feature type="region of interest" description="Disordered" evidence="7">
    <location>
        <begin position="1"/>
        <end position="26"/>
    </location>
</feature>
<evidence type="ECO:0000313" key="9">
    <source>
        <dbReference type="EMBL" id="KAK9907746.1"/>
    </source>
</evidence>
<sequence>MSLKRRRTVAGVTHEPAPSAAAGPNGSRFVNCPVCGRSIAYPLINSHLDTACTASAEGPQLAKVAQDQRQDPANTGSSCTGGTPQDTKQPQTTQWWQQSGAQKSLVLVPSGGKGSKKVPISLEELRREVPCELVENVLPKELANNLLTQLITDAPTWHRGQWIMFGKTHAAPRTSCYYSLSNGQEGTEESNDYKDVSPLVDRRDAPADLCKAARIIDDVVRRLGTRMDADLAPRDRNGGWSASYALANHYADGQEAVGAHADRLTPLGKRPTIASLSLGATRTFRLKRADPTETAKDAASGSAEAKGEERRQDIEGSAGDSAARMGSAAGAINSVDLSLEHNTLVIMWPPTQEEWRHEVPRSKKVSQHPISGHARINLTFRRLDPASAARAPLCRCGNQAMLKASLNRRPPAGGQAAVHSGQQGYYFACDNTKGSCGFWRWDDEA</sequence>
<evidence type="ECO:0000256" key="6">
    <source>
        <dbReference type="ARBA" id="ARBA00023204"/>
    </source>
</evidence>
<feature type="region of interest" description="Disordered" evidence="7">
    <location>
        <begin position="285"/>
        <end position="322"/>
    </location>
</feature>
<gene>
    <name evidence="9" type="ORF">WJX75_009123</name>
</gene>
<feature type="region of interest" description="Disordered" evidence="7">
    <location>
        <begin position="63"/>
        <end position="99"/>
    </location>
</feature>
<evidence type="ECO:0000256" key="1">
    <source>
        <dbReference type="ARBA" id="ARBA00007879"/>
    </source>
</evidence>
<name>A0ABR2YLK0_9CHLO</name>
<dbReference type="Gene3D" id="2.60.120.590">
    <property type="entry name" value="Alpha-ketoglutarate-dependent dioxygenase AlkB-like"/>
    <property type="match status" value="1"/>
</dbReference>
<keyword evidence="2" id="KW-0479">Metal-binding</keyword>
<evidence type="ECO:0000256" key="2">
    <source>
        <dbReference type="ARBA" id="ARBA00022723"/>
    </source>
</evidence>
<keyword evidence="6" id="KW-0234">DNA repair</keyword>
<comment type="similarity">
    <text evidence="1">Belongs to the alkB family.</text>
</comment>
<dbReference type="InterPro" id="IPR006642">
    <property type="entry name" value="Rad18_UBZ4"/>
</dbReference>
<dbReference type="EMBL" id="JALJOT010000009">
    <property type="protein sequence ID" value="KAK9907746.1"/>
    <property type="molecule type" value="Genomic_DNA"/>
</dbReference>
<dbReference type="PANTHER" id="PTHR31212:SF4">
    <property type="entry name" value="ALPHA-KETOGLUTARATE-DEPENDENT DIOXYGENASE ALKB HOMOLOG 3"/>
    <property type="match status" value="1"/>
</dbReference>
<dbReference type="PROSITE" id="PS51471">
    <property type="entry name" value="FE2OG_OXY"/>
    <property type="match status" value="1"/>
</dbReference>
<protein>
    <recommendedName>
        <fullName evidence="8">Fe2OG dioxygenase domain-containing protein</fullName>
    </recommendedName>
</protein>
<dbReference type="Proteomes" id="UP001491310">
    <property type="component" value="Unassembled WGS sequence"/>
</dbReference>
<evidence type="ECO:0000256" key="3">
    <source>
        <dbReference type="ARBA" id="ARBA00022763"/>
    </source>
</evidence>
<feature type="domain" description="Fe2OG dioxygenase" evidence="8">
    <location>
        <begin position="241"/>
        <end position="384"/>
    </location>
</feature>
<keyword evidence="10" id="KW-1185">Reference proteome</keyword>
<feature type="compositionally biased region" description="Low complexity" evidence="7">
    <location>
        <begin position="16"/>
        <end position="26"/>
    </location>
</feature>